<sequence length="155" mass="17702">MDYIVSGLPIEPFQSLFGLDDEALRERGAVRQVAEASHGYPCRVSLQDAEPGETLLLLHWRHHDVDTPYRASGPIYVREAAQAMARVRNSVPPQQQRRLLSVRAYDREGWMQQAEVVDGAALEPLIERYFDDTRIDYLHVHNARPGCYACRIDRG</sequence>
<proteinExistence type="predicted"/>
<dbReference type="InterPro" id="IPR009593">
    <property type="entry name" value="DUF1203"/>
</dbReference>
<dbReference type="RefSeq" id="WP_144899699.1">
    <property type="nucleotide sequence ID" value="NZ_VLKN01000005.1"/>
</dbReference>
<dbReference type="Proteomes" id="UP000315167">
    <property type="component" value="Unassembled WGS sequence"/>
</dbReference>
<keyword evidence="2" id="KW-1185">Reference proteome</keyword>
<dbReference type="OrthoDB" id="5953307at2"/>
<reference evidence="1 2" key="1">
    <citation type="journal article" date="2015" name="Stand. Genomic Sci.">
        <title>Genomic Encyclopedia of Bacterial and Archaeal Type Strains, Phase III: the genomes of soil and plant-associated and newly described type strains.</title>
        <authorList>
            <person name="Whitman W.B."/>
            <person name="Woyke T."/>
            <person name="Klenk H.P."/>
            <person name="Zhou Y."/>
            <person name="Lilburn T.G."/>
            <person name="Beck B.J."/>
            <person name="De Vos P."/>
            <person name="Vandamme P."/>
            <person name="Eisen J.A."/>
            <person name="Garrity G."/>
            <person name="Hugenholtz P."/>
            <person name="Kyrpides N.C."/>
        </authorList>
    </citation>
    <scope>NUCLEOTIDE SEQUENCE [LARGE SCALE GENOMIC DNA]</scope>
    <source>
        <strain evidence="1 2">CGMCC 1.10821</strain>
    </source>
</reference>
<evidence type="ECO:0000313" key="1">
    <source>
        <dbReference type="EMBL" id="TWI01641.1"/>
    </source>
</evidence>
<dbReference type="PIRSF" id="PIRSF034110">
    <property type="entry name" value="DUF1203"/>
    <property type="match status" value="1"/>
</dbReference>
<dbReference type="EMBL" id="VLKN01000005">
    <property type="protein sequence ID" value="TWI01641.1"/>
    <property type="molecule type" value="Genomic_DNA"/>
</dbReference>
<comment type="caution">
    <text evidence="1">The sequence shown here is derived from an EMBL/GenBank/DDBJ whole genome shotgun (WGS) entry which is preliminary data.</text>
</comment>
<accession>A0A562L1Y1</accession>
<evidence type="ECO:0000313" key="2">
    <source>
        <dbReference type="Proteomes" id="UP000315167"/>
    </source>
</evidence>
<name>A0A562L1Y1_9GAMM</name>
<dbReference type="Pfam" id="PF06718">
    <property type="entry name" value="DUF1203"/>
    <property type="match status" value="1"/>
</dbReference>
<organism evidence="1 2">
    <name type="scientific">Luteimonas cucumeris</name>
    <dbReference type="NCBI Taxonomy" id="985012"/>
    <lineage>
        <taxon>Bacteria</taxon>
        <taxon>Pseudomonadati</taxon>
        <taxon>Pseudomonadota</taxon>
        <taxon>Gammaproteobacteria</taxon>
        <taxon>Lysobacterales</taxon>
        <taxon>Lysobacteraceae</taxon>
        <taxon>Luteimonas</taxon>
    </lineage>
</organism>
<dbReference type="AlphaFoldDB" id="A0A562L1Y1"/>
<protein>
    <submittedName>
        <fullName evidence="1">Uncharacterized protein DUF1203</fullName>
    </submittedName>
</protein>
<gene>
    <name evidence="1" type="ORF">IP90_02200</name>
</gene>